<reference evidence="3 8" key="3">
    <citation type="submission" date="2019-11" db="EMBL/GenBank/DDBJ databases">
        <title>Molecular typing, antibiotic resistance determination and virulence profiling for 36 multidrug-resistant clinical Klebsiella pneumoniae isolates using second- and third-generation sequencing.</title>
        <authorList>
            <person name="Shelenkov A."/>
            <person name="Mikhaylova Y."/>
            <person name="Yanushevich Y."/>
            <person name="Samoilov A."/>
            <person name="Petrova L."/>
            <person name="Fomina V."/>
            <person name="Gusarov V."/>
            <person name="Zamyatin M."/>
            <person name="Shagin D."/>
        </authorList>
    </citation>
    <scope>NUCLEOTIDE SEQUENCE [LARGE SCALE GENOMIC DNA]</scope>
    <source>
        <strain evidence="3 8">CriePir226</strain>
    </source>
</reference>
<evidence type="ECO:0000313" key="5">
    <source>
        <dbReference type="EMBL" id="VCV77861.1"/>
    </source>
</evidence>
<dbReference type="Proteomes" id="UP000441029">
    <property type="component" value="Unassembled WGS sequence"/>
</dbReference>
<sequence>MKSTSFSLAAQHLIYSTKVTLYALVDGLQYERYFGEGLSVPQPAAMPLFDTWPDSRIAFAGPWIIQMSCAMDISEKLCHLETALPSVSWILSSSALTEQVVHLKNNMNVGLPDGRSALLRFQDPRVQVRLATMLNDLQHQKLTGLMQEWLTRVDGKVWSFKQREFIC</sequence>
<name>A0A919I0G3_KLEPN</name>
<accession>A0A919I0G3</accession>
<dbReference type="Proteomes" id="UP000258798">
    <property type="component" value="Unassembled WGS sequence"/>
</dbReference>
<gene>
    <name evidence="5" type="ORF">BANRA_03232</name>
    <name evidence="3" type="ORF">GJJ01_24620</name>
    <name evidence="2" type="ORF">KPZU09_72310</name>
    <name evidence="4" type="ORF">SAMEA3729652_02062</name>
</gene>
<dbReference type="InterPro" id="IPR025391">
    <property type="entry name" value="DUF4123"/>
</dbReference>
<dbReference type="RefSeq" id="WP_050484908.1">
    <property type="nucleotide sequence ID" value="NZ_ABLUVU020000005.1"/>
</dbReference>
<evidence type="ECO:0000313" key="2">
    <source>
        <dbReference type="EMBL" id="GHK57495.1"/>
    </source>
</evidence>
<protein>
    <submittedName>
        <fullName evidence="3">DUF4123 domain-containing protein</fullName>
    </submittedName>
</protein>
<evidence type="ECO:0000313" key="4">
    <source>
        <dbReference type="EMBL" id="SWT12302.1"/>
    </source>
</evidence>
<evidence type="ECO:0000313" key="9">
    <source>
        <dbReference type="Proteomes" id="UP000655094"/>
    </source>
</evidence>
<evidence type="ECO:0000259" key="1">
    <source>
        <dbReference type="Pfam" id="PF13503"/>
    </source>
</evidence>
<organism evidence="2 9">
    <name type="scientific">Klebsiella pneumoniae</name>
    <dbReference type="NCBI Taxonomy" id="573"/>
    <lineage>
        <taxon>Bacteria</taxon>
        <taxon>Pseudomonadati</taxon>
        <taxon>Pseudomonadota</taxon>
        <taxon>Gammaproteobacteria</taxon>
        <taxon>Enterobacterales</taxon>
        <taxon>Enterobacteriaceae</taxon>
        <taxon>Klebsiella/Raoultella group</taxon>
        <taxon>Klebsiella</taxon>
        <taxon>Klebsiella pneumoniae complex</taxon>
    </lineage>
</organism>
<reference evidence="5 7" key="2">
    <citation type="submission" date="2018-10" db="EMBL/GenBank/DDBJ databases">
        <authorList>
            <person name="Noll B N."/>
        </authorList>
    </citation>
    <scope>NUCLEOTIDE SEQUENCE [LARGE SCALE GENOMIC DNA]</scope>
    <source>
        <strain evidence="5">Kpneu006</strain>
    </source>
</reference>
<proteinExistence type="predicted"/>
<dbReference type="Proteomes" id="UP000655094">
    <property type="component" value="Unassembled WGS sequence"/>
</dbReference>
<feature type="domain" description="DUF4123" evidence="1">
    <location>
        <begin position="21"/>
        <end position="138"/>
    </location>
</feature>
<comment type="caution">
    <text evidence="2">The sequence shown here is derived from an EMBL/GenBank/DDBJ whole genome shotgun (WGS) entry which is preliminary data.</text>
</comment>
<evidence type="ECO:0000313" key="3">
    <source>
        <dbReference type="EMBL" id="MRJ99121.1"/>
    </source>
</evidence>
<dbReference type="EMBL" id="WJVL01000025">
    <property type="protein sequence ID" value="MRJ99121.1"/>
    <property type="molecule type" value="Genomic_DNA"/>
</dbReference>
<evidence type="ECO:0000313" key="8">
    <source>
        <dbReference type="Proteomes" id="UP000441029"/>
    </source>
</evidence>
<dbReference type="Proteomes" id="UP000269921">
    <property type="component" value="Unassembled WGS sequence"/>
</dbReference>
<evidence type="ECO:0000313" key="6">
    <source>
        <dbReference type="Proteomes" id="UP000258798"/>
    </source>
</evidence>
<dbReference type="Pfam" id="PF13503">
    <property type="entry name" value="DUF4123"/>
    <property type="match status" value="1"/>
</dbReference>
<reference evidence="2" key="4">
    <citation type="submission" date="2020-10" db="EMBL/GenBank/DDBJ databases">
        <title>Genome Sequence of ESBL Producing Zambian Clinical Strains.</title>
        <authorList>
            <person name="Shawa M."/>
            <person name="Furuta Y."/>
            <person name="Simbotwe M."/>
            <person name="Mulenga E."/>
            <person name="Mubanga M."/>
            <person name="Mulenga G."/>
            <person name="Kaile C."/>
            <person name="Zorigt T."/>
            <person name="Hang'ombe B."/>
            <person name="Higashi H."/>
        </authorList>
    </citation>
    <scope>NUCLEOTIDE SEQUENCE</scope>
    <source>
        <strain evidence="2">Zam_UTH_09</strain>
    </source>
</reference>
<dbReference type="EMBL" id="BNFF01000002">
    <property type="protein sequence ID" value="GHK57495.1"/>
    <property type="molecule type" value="Genomic_DNA"/>
</dbReference>
<reference evidence="4 6" key="1">
    <citation type="submission" date="2018-08" db="EMBL/GenBank/DDBJ databases">
        <authorList>
            <consortium name="Pathogen Informatics"/>
        </authorList>
    </citation>
    <scope>NUCLEOTIDE SEQUENCE [LARGE SCALE GENOMIC DNA]</scope>
    <source>
        <strain evidence="4 6">EuSCAPE_TR125</strain>
    </source>
</reference>
<evidence type="ECO:0000313" key="7">
    <source>
        <dbReference type="Proteomes" id="UP000269921"/>
    </source>
</evidence>
<dbReference type="EMBL" id="UWVH01000001">
    <property type="protein sequence ID" value="VCV77861.1"/>
    <property type="molecule type" value="Genomic_DNA"/>
</dbReference>
<dbReference type="AlphaFoldDB" id="A0A919I0G3"/>
<dbReference type="EMBL" id="UJRG01000004">
    <property type="protein sequence ID" value="SWT12302.1"/>
    <property type="molecule type" value="Genomic_DNA"/>
</dbReference>